<feature type="compositionally biased region" description="Low complexity" evidence="1">
    <location>
        <begin position="45"/>
        <end position="62"/>
    </location>
</feature>
<keyword evidence="2" id="KW-0812">Transmembrane</keyword>
<proteinExistence type="predicted"/>
<keyword evidence="2" id="KW-1133">Transmembrane helix</keyword>
<keyword evidence="4" id="KW-1185">Reference proteome</keyword>
<feature type="compositionally biased region" description="Low complexity" evidence="1">
    <location>
        <begin position="237"/>
        <end position="247"/>
    </location>
</feature>
<gene>
    <name evidence="3" type="ORF">V5S96_04750</name>
</gene>
<dbReference type="Proteomes" id="UP001359781">
    <property type="component" value="Unassembled WGS sequence"/>
</dbReference>
<sequence length="286" mass="29711">MNADTRKVMVFIAVGIVAAATIGLLVWRMSAPGTPGPEPGDHRAAAQTSSLSTTAAPSPTRTSVEKETSAADSAPEVLAQPQRDEQYDSPTVLRAKPTKIYRPDSVSAQGSGNTGAVEEARSEGAHDAPAATNLALPSAENPGWEDSPVATQPPAPTDTGEDAAESPSVIPEELREGLTPLSEALEQTQEEFSKLPGISDLPIPTMLPREEEAAEPSEADSPGEPSEPQEPRDPEARPATTAPASPRGEATQAPGEPSEAPTEQEKQPEPGASQRAALPSSSSPRR</sequence>
<protein>
    <submittedName>
        <fullName evidence="3">Uncharacterized protein</fullName>
    </submittedName>
</protein>
<keyword evidence="2" id="KW-0472">Membrane</keyword>
<feature type="compositionally biased region" description="Low complexity" evidence="1">
    <location>
        <begin position="272"/>
        <end position="286"/>
    </location>
</feature>
<evidence type="ECO:0000313" key="4">
    <source>
        <dbReference type="Proteomes" id="UP001359781"/>
    </source>
</evidence>
<name>A0ABU8NZW5_9CORY</name>
<evidence type="ECO:0000256" key="1">
    <source>
        <dbReference type="SAM" id="MobiDB-lite"/>
    </source>
</evidence>
<reference evidence="3 4" key="1">
    <citation type="submission" date="2024-02" db="EMBL/GenBank/DDBJ databases">
        <title>Whole genome sequencing and characterization of Corynebacterium isolated from the ocular surface of dry eye disease sufferers.</title>
        <authorList>
            <person name="Naqvi M."/>
        </authorList>
    </citation>
    <scope>NUCLEOTIDE SEQUENCE [LARGE SCALE GENOMIC DNA]</scope>
    <source>
        <strain evidence="3 4">PCRF</strain>
    </source>
</reference>
<organism evidence="3 4">
    <name type="scientific">Corynebacterium mastitidis</name>
    <dbReference type="NCBI Taxonomy" id="161890"/>
    <lineage>
        <taxon>Bacteria</taxon>
        <taxon>Bacillati</taxon>
        <taxon>Actinomycetota</taxon>
        <taxon>Actinomycetes</taxon>
        <taxon>Mycobacteriales</taxon>
        <taxon>Corynebacteriaceae</taxon>
        <taxon>Corynebacterium</taxon>
    </lineage>
</organism>
<evidence type="ECO:0000313" key="3">
    <source>
        <dbReference type="EMBL" id="MEJ4099674.1"/>
    </source>
</evidence>
<accession>A0ABU8NZW5</accession>
<evidence type="ECO:0000256" key="2">
    <source>
        <dbReference type="SAM" id="Phobius"/>
    </source>
</evidence>
<dbReference type="RefSeq" id="WP_337889886.1">
    <property type="nucleotide sequence ID" value="NZ_JBAHVI010000004.1"/>
</dbReference>
<feature type="region of interest" description="Disordered" evidence="1">
    <location>
        <begin position="32"/>
        <end position="286"/>
    </location>
</feature>
<feature type="transmembrane region" description="Helical" evidence="2">
    <location>
        <begin position="7"/>
        <end position="27"/>
    </location>
</feature>
<comment type="caution">
    <text evidence="3">The sequence shown here is derived from an EMBL/GenBank/DDBJ whole genome shotgun (WGS) entry which is preliminary data.</text>
</comment>
<dbReference type="EMBL" id="JBAHVJ010000004">
    <property type="protein sequence ID" value="MEJ4099674.1"/>
    <property type="molecule type" value="Genomic_DNA"/>
</dbReference>